<dbReference type="AlphaFoldDB" id="A0A0C2XR03"/>
<organism evidence="2 3">
    <name type="scientific">Amanita muscaria (strain Koide BX008)</name>
    <dbReference type="NCBI Taxonomy" id="946122"/>
    <lineage>
        <taxon>Eukaryota</taxon>
        <taxon>Fungi</taxon>
        <taxon>Dikarya</taxon>
        <taxon>Basidiomycota</taxon>
        <taxon>Agaricomycotina</taxon>
        <taxon>Agaricomycetes</taxon>
        <taxon>Agaricomycetidae</taxon>
        <taxon>Agaricales</taxon>
        <taxon>Pluteineae</taxon>
        <taxon>Amanitaceae</taxon>
        <taxon>Amanita</taxon>
    </lineage>
</organism>
<feature type="domain" description="F-box" evidence="1">
    <location>
        <begin position="43"/>
        <end position="82"/>
    </location>
</feature>
<sequence>MATLTNTLTTPRYRLGLIASTLNKYVPSPFSRTTTCSIFKLSPDLVLDEILPHLCIEDIISLRRVNKTFFILTHAPIIWKRFLLRMNIPLPPFRPSFRYTHDATDHEVEHLVTRAISLDDNWRRGKTCIRSNKCVSTQYQVLDLVMVPGGKFLVASVKDQPGYRFNLTLYVMDHPRGIVQALARIPTISKAYFLQAKYVEWKGKRGIMIVYCRRRFQNHSRTGVDPSDFSVRTDIDPPLPFAYEVKCLHVDLETLENMVDPCLEPQSEEYVSLRMDRGPPFQEVEFIELDHVVTGLTLFEFNRAPFFGFLQAEGKIVLVDPGTRQLFVMTCADHPDHEHRIRAFRVLPGQKELIVVRTVSLSENNDLMLVELYKAPVYHGSYQYTCVDSYTVSGKLVASVQISDHGIPTTTGDQPQLHPSNGPPPPISIYVRTSKPSGVIHHCLWPSFMDIPMDELIRRTWFYDLSQATVQTSHVSAPYDIHVLPGAYRAMMYTVRPDDRNDDLRLVSFRRYINPGNVPFDYPEKEPDSFGPVLGRPRYLIPAHVYSSIDLTLSASAQLATTGISAVAWDETIGRLCVVAGKEQKIRVWDFSNAVQPDGRLSKWTKTSNLFQRS</sequence>
<dbReference type="Proteomes" id="UP000054549">
    <property type="component" value="Unassembled WGS sequence"/>
</dbReference>
<evidence type="ECO:0000313" key="2">
    <source>
        <dbReference type="EMBL" id="KIL71648.1"/>
    </source>
</evidence>
<gene>
    <name evidence="2" type="ORF">M378DRAFT_65491</name>
</gene>
<name>A0A0C2XR03_AMAMK</name>
<dbReference type="InterPro" id="IPR001810">
    <property type="entry name" value="F-box_dom"/>
</dbReference>
<accession>A0A0C2XR03</accession>
<evidence type="ECO:0000313" key="3">
    <source>
        <dbReference type="Proteomes" id="UP000054549"/>
    </source>
</evidence>
<dbReference type="SUPFAM" id="SSF81383">
    <property type="entry name" value="F-box domain"/>
    <property type="match status" value="1"/>
</dbReference>
<dbReference type="OrthoDB" id="3219396at2759"/>
<reference evidence="2 3" key="1">
    <citation type="submission" date="2014-04" db="EMBL/GenBank/DDBJ databases">
        <title>Evolutionary Origins and Diversification of the Mycorrhizal Mutualists.</title>
        <authorList>
            <consortium name="DOE Joint Genome Institute"/>
            <consortium name="Mycorrhizal Genomics Consortium"/>
            <person name="Kohler A."/>
            <person name="Kuo A."/>
            <person name="Nagy L.G."/>
            <person name="Floudas D."/>
            <person name="Copeland A."/>
            <person name="Barry K.W."/>
            <person name="Cichocki N."/>
            <person name="Veneault-Fourrey C."/>
            <person name="LaButti K."/>
            <person name="Lindquist E.A."/>
            <person name="Lipzen A."/>
            <person name="Lundell T."/>
            <person name="Morin E."/>
            <person name="Murat C."/>
            <person name="Riley R."/>
            <person name="Ohm R."/>
            <person name="Sun H."/>
            <person name="Tunlid A."/>
            <person name="Henrissat B."/>
            <person name="Grigoriev I.V."/>
            <person name="Hibbett D.S."/>
            <person name="Martin F."/>
        </authorList>
    </citation>
    <scope>NUCLEOTIDE SEQUENCE [LARGE SCALE GENOMIC DNA]</scope>
    <source>
        <strain evidence="2 3">Koide BX008</strain>
    </source>
</reference>
<keyword evidence="3" id="KW-1185">Reference proteome</keyword>
<evidence type="ECO:0000259" key="1">
    <source>
        <dbReference type="PROSITE" id="PS50181"/>
    </source>
</evidence>
<dbReference type="InParanoid" id="A0A0C2XR03"/>
<dbReference type="PROSITE" id="PS50181">
    <property type="entry name" value="FBOX"/>
    <property type="match status" value="1"/>
</dbReference>
<protein>
    <recommendedName>
        <fullName evidence="1">F-box domain-containing protein</fullName>
    </recommendedName>
</protein>
<dbReference type="EMBL" id="KN818222">
    <property type="protein sequence ID" value="KIL71648.1"/>
    <property type="molecule type" value="Genomic_DNA"/>
</dbReference>
<proteinExistence type="predicted"/>
<dbReference type="InterPro" id="IPR036047">
    <property type="entry name" value="F-box-like_dom_sf"/>
</dbReference>
<dbReference type="HOGENOM" id="CLU_403894_0_0_1"/>
<dbReference type="STRING" id="946122.A0A0C2XR03"/>